<dbReference type="EMBL" id="JAAAML010000001">
    <property type="protein sequence ID" value="MCO6407346.1"/>
    <property type="molecule type" value="Genomic_DNA"/>
</dbReference>
<dbReference type="Pfam" id="PF10957">
    <property type="entry name" value="Spore_Cse60"/>
    <property type="match status" value="1"/>
</dbReference>
<dbReference type="Proteomes" id="UP001320715">
    <property type="component" value="Unassembled WGS sequence"/>
</dbReference>
<accession>A0ABT1CPN4</accession>
<protein>
    <submittedName>
        <fullName evidence="1">Uncharacterized protein</fullName>
    </submittedName>
</protein>
<gene>
    <name evidence="1" type="ORF">GTW23_04095</name>
</gene>
<organism evidence="1 2">
    <name type="scientific">Hoeflea alexandrii</name>
    <dbReference type="NCBI Taxonomy" id="288436"/>
    <lineage>
        <taxon>Bacteria</taxon>
        <taxon>Pseudomonadati</taxon>
        <taxon>Pseudomonadota</taxon>
        <taxon>Alphaproteobacteria</taxon>
        <taxon>Hyphomicrobiales</taxon>
        <taxon>Rhizobiaceae</taxon>
        <taxon>Hoeflea</taxon>
    </lineage>
</organism>
<dbReference type="InterPro" id="IPR020296">
    <property type="entry name" value="Spore_Cse60"/>
</dbReference>
<dbReference type="RefSeq" id="WP_252914730.1">
    <property type="nucleotide sequence ID" value="NZ_JAAAML010000001.1"/>
</dbReference>
<proteinExistence type="predicted"/>
<reference evidence="1 2" key="1">
    <citation type="submission" date="2020-01" db="EMBL/GenBank/DDBJ databases">
        <title>Genomes of bacteria type strains.</title>
        <authorList>
            <person name="Chen J."/>
            <person name="Zhu S."/>
            <person name="Yang J."/>
        </authorList>
    </citation>
    <scope>NUCLEOTIDE SEQUENCE [LARGE SCALE GENOMIC DNA]</scope>
    <source>
        <strain evidence="1 2">DSM 16655</strain>
    </source>
</reference>
<comment type="caution">
    <text evidence="1">The sequence shown here is derived from an EMBL/GenBank/DDBJ whole genome shotgun (WGS) entry which is preliminary data.</text>
</comment>
<evidence type="ECO:0000313" key="2">
    <source>
        <dbReference type="Proteomes" id="UP001320715"/>
    </source>
</evidence>
<sequence>MIQVKVFADTAFGGFASVEKQANNFLSTIDPEKVVVVTPSLGSVGHQEDLIEIYQSFSITVVYRAD</sequence>
<evidence type="ECO:0000313" key="1">
    <source>
        <dbReference type="EMBL" id="MCO6407346.1"/>
    </source>
</evidence>
<keyword evidence="2" id="KW-1185">Reference proteome</keyword>
<name>A0ABT1CPN4_9HYPH</name>